<name>A0AAJ0BU16_9PEZI</name>
<proteinExistence type="inferred from homology"/>
<comment type="similarity">
    <text evidence="1">Belongs to the sulfatase family.</text>
</comment>
<dbReference type="AlphaFoldDB" id="A0AAJ0BU16"/>
<dbReference type="PANTHER" id="PTHR42693">
    <property type="entry name" value="ARYLSULFATASE FAMILY MEMBER"/>
    <property type="match status" value="1"/>
</dbReference>
<evidence type="ECO:0000256" key="2">
    <source>
        <dbReference type="ARBA" id="ARBA00022723"/>
    </source>
</evidence>
<dbReference type="Pfam" id="PF00884">
    <property type="entry name" value="Sulfatase"/>
    <property type="match status" value="1"/>
</dbReference>
<protein>
    <submittedName>
        <fullName evidence="6">Alkaline-phosphatase-like protein</fullName>
    </submittedName>
</protein>
<dbReference type="EMBL" id="MU839020">
    <property type="protein sequence ID" value="KAK1764480.1"/>
    <property type="molecule type" value="Genomic_DNA"/>
</dbReference>
<reference evidence="6" key="1">
    <citation type="submission" date="2023-06" db="EMBL/GenBank/DDBJ databases">
        <title>Genome-scale phylogeny and comparative genomics of the fungal order Sordariales.</title>
        <authorList>
            <consortium name="Lawrence Berkeley National Laboratory"/>
            <person name="Hensen N."/>
            <person name="Bonometti L."/>
            <person name="Westerberg I."/>
            <person name="Brannstrom I.O."/>
            <person name="Guillou S."/>
            <person name="Cros-Aarteil S."/>
            <person name="Calhoun S."/>
            <person name="Haridas S."/>
            <person name="Kuo A."/>
            <person name="Mondo S."/>
            <person name="Pangilinan J."/>
            <person name="Riley R."/>
            <person name="Labutti K."/>
            <person name="Andreopoulos B."/>
            <person name="Lipzen A."/>
            <person name="Chen C."/>
            <person name="Yanf M."/>
            <person name="Daum C."/>
            <person name="Ng V."/>
            <person name="Clum A."/>
            <person name="Steindorff A."/>
            <person name="Ohm R."/>
            <person name="Martin F."/>
            <person name="Silar P."/>
            <person name="Natvig D."/>
            <person name="Lalanne C."/>
            <person name="Gautier V."/>
            <person name="Ament-Velasquez S.L."/>
            <person name="Kruys A."/>
            <person name="Hutchinson M.I."/>
            <person name="Powell A.J."/>
            <person name="Barry K."/>
            <person name="Miller A.N."/>
            <person name="Grigoriev I.V."/>
            <person name="Debuchy R."/>
            <person name="Gladieux P."/>
            <person name="Thoren M.H."/>
            <person name="Johannesson H."/>
        </authorList>
    </citation>
    <scope>NUCLEOTIDE SEQUENCE</scope>
    <source>
        <strain evidence="6">8032-3</strain>
    </source>
</reference>
<keyword evidence="2" id="KW-0479">Metal-binding</keyword>
<dbReference type="RefSeq" id="XP_060280693.1">
    <property type="nucleotide sequence ID" value="XM_060432519.1"/>
</dbReference>
<dbReference type="GO" id="GO:0004065">
    <property type="term" value="F:arylsulfatase activity"/>
    <property type="evidence" value="ECO:0007669"/>
    <property type="project" value="TreeGrafter"/>
</dbReference>
<dbReference type="Gene3D" id="3.30.1120.10">
    <property type="match status" value="1"/>
</dbReference>
<comment type="caution">
    <text evidence="6">The sequence shown here is derived from an EMBL/GenBank/DDBJ whole genome shotgun (WGS) entry which is preliminary data.</text>
</comment>
<feature type="domain" description="Sulfatase N-terminal" evidence="5">
    <location>
        <begin position="8"/>
        <end position="463"/>
    </location>
</feature>
<evidence type="ECO:0000256" key="1">
    <source>
        <dbReference type="ARBA" id="ARBA00008779"/>
    </source>
</evidence>
<evidence type="ECO:0000256" key="3">
    <source>
        <dbReference type="ARBA" id="ARBA00022801"/>
    </source>
</evidence>
<dbReference type="Proteomes" id="UP001244011">
    <property type="component" value="Unassembled WGS sequence"/>
</dbReference>
<dbReference type="PANTHER" id="PTHR42693:SF33">
    <property type="entry name" value="ARYLSULFATASE"/>
    <property type="match status" value="1"/>
</dbReference>
<evidence type="ECO:0000313" key="6">
    <source>
        <dbReference type="EMBL" id="KAK1764480.1"/>
    </source>
</evidence>
<dbReference type="GeneID" id="85315706"/>
<evidence type="ECO:0000259" key="5">
    <source>
        <dbReference type="Pfam" id="PF00884"/>
    </source>
</evidence>
<dbReference type="CDD" id="cd16025">
    <property type="entry name" value="PAS_like"/>
    <property type="match status" value="1"/>
</dbReference>
<dbReference type="SUPFAM" id="SSF53649">
    <property type="entry name" value="Alkaline phosphatase-like"/>
    <property type="match status" value="1"/>
</dbReference>
<dbReference type="Gene3D" id="3.40.720.10">
    <property type="entry name" value="Alkaline Phosphatase, subunit A"/>
    <property type="match status" value="1"/>
</dbReference>
<evidence type="ECO:0000313" key="7">
    <source>
        <dbReference type="Proteomes" id="UP001244011"/>
    </source>
</evidence>
<gene>
    <name evidence="6" type="ORF">QBC33DRAFT_613150</name>
</gene>
<keyword evidence="4" id="KW-0106">Calcium</keyword>
<dbReference type="PROSITE" id="PS00149">
    <property type="entry name" value="SULFATASE_2"/>
    <property type="match status" value="1"/>
</dbReference>
<evidence type="ECO:0000256" key="4">
    <source>
        <dbReference type="ARBA" id="ARBA00022837"/>
    </source>
</evidence>
<keyword evidence="7" id="KW-1185">Reference proteome</keyword>
<dbReference type="InterPro" id="IPR024607">
    <property type="entry name" value="Sulfatase_CS"/>
</dbReference>
<dbReference type="InterPro" id="IPR017850">
    <property type="entry name" value="Alkaline_phosphatase_core_sf"/>
</dbReference>
<sequence>MAPEKKQPNFVIIVADDLGFSDLGCFGSEINTPNLDKLAAEGCRMTGFHSAAACSPTRAMLFSGTDNHVAGLGAMMEWKSRLGGGMWDNKPGYEGHLNFKVAALPEILQDNGYRTILSGKWHLGLKPELAPHSRGFDRSFTMLSGCHNHYGYEPQYGDLPTDGSATAAQEAEVDALRTYKEWAPAVAHKKGMYNKEGVPMDVPANFPYSPEGFFSTDNFTDQLMEYIGEATSEKKPFFSCLTFTAPHWPLQAPKRLRDKYKGMYDGGPAALRLKRLAKLEEMELIPKDVTPHPVMNPLKIPEWDEMDDSQRKKSIRSMETYAAMVEHIDEAVGRVMKGLEDMGVADDTVVMFMSDNGAEGSAYEAMAHMGTKLMHIINEYYDNSLENIGEPNSFVWYGPFWAQASTAPSRLMKSFSTQGGIRVPFIIRYPPFHSHPSSSPGKVIDQQATVMDIAATVLDLAGIQHPVDGGADKGAFRGREVVGMKGKTWRGMFENGEVCHGDDEPLGWELHGRAGMRIGDWKITFVPPPFGPGEWQLYNLRKDPGEVFDLKDEEPEKYRELSAAWDKYLEANGVVWGAPMPSETIDGEGLSDIINDSTAWMKPKRGE</sequence>
<keyword evidence="3" id="KW-0378">Hydrolase</keyword>
<dbReference type="InterPro" id="IPR000917">
    <property type="entry name" value="Sulfatase_N"/>
</dbReference>
<accession>A0AAJ0BU16</accession>
<organism evidence="6 7">
    <name type="scientific">Phialemonium atrogriseum</name>
    <dbReference type="NCBI Taxonomy" id="1093897"/>
    <lineage>
        <taxon>Eukaryota</taxon>
        <taxon>Fungi</taxon>
        <taxon>Dikarya</taxon>
        <taxon>Ascomycota</taxon>
        <taxon>Pezizomycotina</taxon>
        <taxon>Sordariomycetes</taxon>
        <taxon>Sordariomycetidae</taxon>
        <taxon>Cephalothecales</taxon>
        <taxon>Cephalothecaceae</taxon>
        <taxon>Phialemonium</taxon>
    </lineage>
</organism>
<dbReference type="InterPro" id="IPR050738">
    <property type="entry name" value="Sulfatase"/>
</dbReference>
<dbReference type="GO" id="GO:0046872">
    <property type="term" value="F:metal ion binding"/>
    <property type="evidence" value="ECO:0007669"/>
    <property type="project" value="UniProtKB-KW"/>
</dbReference>